<protein>
    <submittedName>
        <fullName evidence="3">Uncharacterized protein</fullName>
    </submittedName>
</protein>
<gene>
    <name evidence="3" type="ORF">CEURO_LOCUS18533</name>
</gene>
<proteinExistence type="predicted"/>
<dbReference type="EMBL" id="CAMAPE010000053">
    <property type="protein sequence ID" value="CAH9109690.1"/>
    <property type="molecule type" value="Genomic_DNA"/>
</dbReference>
<name>A0A9P0ZRH7_CUSEU</name>
<accession>A0A9P0ZRH7</accession>
<dbReference type="Proteomes" id="UP001152484">
    <property type="component" value="Unassembled WGS sequence"/>
</dbReference>
<feature type="compositionally biased region" description="Low complexity" evidence="1">
    <location>
        <begin position="50"/>
        <end position="70"/>
    </location>
</feature>
<evidence type="ECO:0000313" key="3">
    <source>
        <dbReference type="EMBL" id="CAH9109690.1"/>
    </source>
</evidence>
<evidence type="ECO:0000313" key="4">
    <source>
        <dbReference type="Proteomes" id="UP001152484"/>
    </source>
</evidence>
<evidence type="ECO:0000256" key="2">
    <source>
        <dbReference type="SAM" id="Phobius"/>
    </source>
</evidence>
<reference evidence="3" key="1">
    <citation type="submission" date="2022-07" db="EMBL/GenBank/DDBJ databases">
        <authorList>
            <person name="Macas J."/>
            <person name="Novak P."/>
            <person name="Neumann P."/>
        </authorList>
    </citation>
    <scope>NUCLEOTIDE SEQUENCE</scope>
</reference>
<keyword evidence="4" id="KW-1185">Reference proteome</keyword>
<keyword evidence="2" id="KW-0812">Transmembrane</keyword>
<organism evidence="3 4">
    <name type="scientific">Cuscuta europaea</name>
    <name type="common">European dodder</name>
    <dbReference type="NCBI Taxonomy" id="41803"/>
    <lineage>
        <taxon>Eukaryota</taxon>
        <taxon>Viridiplantae</taxon>
        <taxon>Streptophyta</taxon>
        <taxon>Embryophyta</taxon>
        <taxon>Tracheophyta</taxon>
        <taxon>Spermatophyta</taxon>
        <taxon>Magnoliopsida</taxon>
        <taxon>eudicotyledons</taxon>
        <taxon>Gunneridae</taxon>
        <taxon>Pentapetalae</taxon>
        <taxon>asterids</taxon>
        <taxon>lamiids</taxon>
        <taxon>Solanales</taxon>
        <taxon>Convolvulaceae</taxon>
        <taxon>Cuscuteae</taxon>
        <taxon>Cuscuta</taxon>
        <taxon>Cuscuta subgen. Cuscuta</taxon>
    </lineage>
</organism>
<feature type="transmembrane region" description="Helical" evidence="2">
    <location>
        <begin position="17"/>
        <end position="40"/>
    </location>
</feature>
<dbReference type="OrthoDB" id="1653570at2759"/>
<keyword evidence="2" id="KW-1133">Transmembrane helix</keyword>
<comment type="caution">
    <text evidence="3">The sequence shown here is derived from an EMBL/GenBank/DDBJ whole genome shotgun (WGS) entry which is preliminary data.</text>
</comment>
<keyword evidence="2" id="KW-0472">Membrane</keyword>
<dbReference type="AlphaFoldDB" id="A0A9P0ZRH7"/>
<feature type="region of interest" description="Disordered" evidence="1">
    <location>
        <begin position="50"/>
        <end position="92"/>
    </location>
</feature>
<dbReference type="PANTHER" id="PTHR35771:SF3">
    <property type="entry name" value="TRANSMEMBRANE PROTEIN"/>
    <property type="match status" value="1"/>
</dbReference>
<dbReference type="PANTHER" id="PTHR35771">
    <property type="entry name" value="TRANSMEMBRANE PROTEIN-RELATED"/>
    <property type="match status" value="1"/>
</dbReference>
<evidence type="ECO:0000256" key="1">
    <source>
        <dbReference type="SAM" id="MobiDB-lite"/>
    </source>
</evidence>
<sequence>MYEFGEELLIESYKVPWLIWIQLLVMVLLLLLLFFGFSVFTSDLSNNSASTSGAGGSSFSAGSDSGFLDGRQPHRTDQGQDGNHCNGGGVESSISTDIIRREERDNGSSCVKDELHHSRPPGHPCHFLGVAKQAFLKCLGLDSWSESPNNRKHGKED</sequence>